<dbReference type="InterPro" id="IPR002123">
    <property type="entry name" value="Plipid/glycerol_acylTrfase"/>
</dbReference>
<dbReference type="Pfam" id="PF01553">
    <property type="entry name" value="Acyltransferase"/>
    <property type="match status" value="1"/>
</dbReference>
<sequence length="345" mass="38813">MHTPPFYSLNTNLEAAETPTATAVTGLLRQLSELSIHLDGASDVTAFMTFLGQWASRRFNNIEIRGMEHIRANQSHLFISNHRDILMDAVLVNHALLSHQKGAARAVIGSNLMEETTMASLMSLAGCLVVPRGEMPLKQKFIQLKQLSQQIDQAQQSSHVWIAQREGRTKNGIDQTNPAILKMLSLAKPKHQPIHDYLTQKRLTPVAISYEWDPSDGHKAMENHCRVLAGEYGKVPRTDGIQHLIDSLEACSGKVVIEFGQPFKPSSKTEADQLHLQLDAFIRDKYQLFPSHQVAAMKCSGKDIPNTMQPTLDQFEQRASKLPLYVRKKLFELYSNSFYCYQGAF</sequence>
<comment type="caution">
    <text evidence="2">The sequence shown here is derived from an EMBL/GenBank/DDBJ whole genome shotgun (WGS) entry which is preliminary data.</text>
</comment>
<keyword evidence="3" id="KW-1185">Reference proteome</keyword>
<dbReference type="RefSeq" id="WP_344800897.1">
    <property type="nucleotide sequence ID" value="NZ_BAABBN010000017.1"/>
</dbReference>
<dbReference type="Proteomes" id="UP001501565">
    <property type="component" value="Unassembled WGS sequence"/>
</dbReference>
<gene>
    <name evidence="2" type="ORF">GCM10022277_44740</name>
</gene>
<proteinExistence type="predicted"/>
<name>A0ABP7NDV3_9GAMM</name>
<reference evidence="3" key="1">
    <citation type="journal article" date="2019" name="Int. J. Syst. Evol. Microbiol.">
        <title>The Global Catalogue of Microorganisms (GCM) 10K type strain sequencing project: providing services to taxonomists for standard genome sequencing and annotation.</title>
        <authorList>
            <consortium name="The Broad Institute Genomics Platform"/>
            <consortium name="The Broad Institute Genome Sequencing Center for Infectious Disease"/>
            <person name="Wu L."/>
            <person name="Ma J."/>
        </authorList>
    </citation>
    <scope>NUCLEOTIDE SEQUENCE [LARGE SCALE GENOMIC DNA]</scope>
    <source>
        <strain evidence="3">JCM 17551</strain>
    </source>
</reference>
<evidence type="ECO:0000313" key="3">
    <source>
        <dbReference type="Proteomes" id="UP001501565"/>
    </source>
</evidence>
<evidence type="ECO:0000259" key="1">
    <source>
        <dbReference type="Pfam" id="PF01553"/>
    </source>
</evidence>
<protein>
    <recommendedName>
        <fullName evidence="1">Phospholipid/glycerol acyltransferase domain-containing protein</fullName>
    </recommendedName>
</protein>
<accession>A0ABP7NDV3</accession>
<evidence type="ECO:0000313" key="2">
    <source>
        <dbReference type="EMBL" id="GAA3944049.1"/>
    </source>
</evidence>
<organism evidence="2 3">
    <name type="scientific">Litoribacillus peritrichatus</name>
    <dbReference type="NCBI Taxonomy" id="718191"/>
    <lineage>
        <taxon>Bacteria</taxon>
        <taxon>Pseudomonadati</taxon>
        <taxon>Pseudomonadota</taxon>
        <taxon>Gammaproteobacteria</taxon>
        <taxon>Oceanospirillales</taxon>
        <taxon>Oceanospirillaceae</taxon>
        <taxon>Litoribacillus</taxon>
    </lineage>
</organism>
<dbReference type="EMBL" id="BAABBN010000017">
    <property type="protein sequence ID" value="GAA3944049.1"/>
    <property type="molecule type" value="Genomic_DNA"/>
</dbReference>
<feature type="domain" description="Phospholipid/glycerol acyltransferase" evidence="1">
    <location>
        <begin position="62"/>
        <end position="143"/>
    </location>
</feature>